<keyword evidence="7" id="KW-1133">Transmembrane helix</keyword>
<evidence type="ECO:0000256" key="4">
    <source>
        <dbReference type="ARBA" id="ARBA00022643"/>
    </source>
</evidence>
<dbReference type="EMBL" id="LZYO01000381">
    <property type="protein sequence ID" value="ODH14102.1"/>
    <property type="molecule type" value="Genomic_DNA"/>
</dbReference>
<evidence type="ECO:0000256" key="3">
    <source>
        <dbReference type="ARBA" id="ARBA00022630"/>
    </source>
</evidence>
<evidence type="ECO:0000259" key="8">
    <source>
        <dbReference type="Pfam" id="PF01180"/>
    </source>
</evidence>
<keyword evidence="7" id="KW-0812">Transmembrane</keyword>
<dbReference type="GO" id="GO:0004152">
    <property type="term" value="F:dihydroorotate dehydrogenase activity"/>
    <property type="evidence" value="ECO:0007669"/>
    <property type="project" value="InterPro"/>
</dbReference>
<dbReference type="InterPro" id="IPR005719">
    <property type="entry name" value="Dihydroorotate_DH_2"/>
</dbReference>
<evidence type="ECO:0000256" key="6">
    <source>
        <dbReference type="ARBA" id="ARBA00023136"/>
    </source>
</evidence>
<dbReference type="Gene3D" id="3.20.20.70">
    <property type="entry name" value="Aldolase class I"/>
    <property type="match status" value="1"/>
</dbReference>
<dbReference type="InterPro" id="IPR013785">
    <property type="entry name" value="Aldolase_TIM"/>
</dbReference>
<organism evidence="9 10">
    <name type="scientific">Paracoccidioides brasiliensis</name>
    <dbReference type="NCBI Taxonomy" id="121759"/>
    <lineage>
        <taxon>Eukaryota</taxon>
        <taxon>Fungi</taxon>
        <taxon>Dikarya</taxon>
        <taxon>Ascomycota</taxon>
        <taxon>Pezizomycotina</taxon>
        <taxon>Eurotiomycetes</taxon>
        <taxon>Eurotiomycetidae</taxon>
        <taxon>Onygenales</taxon>
        <taxon>Ajellomycetaceae</taxon>
        <taxon>Paracoccidioides</taxon>
    </lineage>
</organism>
<comment type="caution">
    <text evidence="9">The sequence shown here is derived from an EMBL/GenBank/DDBJ whole genome shotgun (WGS) entry which is preliminary data.</text>
</comment>
<dbReference type="GO" id="GO:0006207">
    <property type="term" value="P:'de novo' pyrimidine nucleobase biosynthetic process"/>
    <property type="evidence" value="ECO:0007669"/>
    <property type="project" value="InterPro"/>
</dbReference>
<accession>A0A1D2J6V9</accession>
<dbReference type="AlphaFoldDB" id="A0A1D2J6V9"/>
<evidence type="ECO:0000256" key="1">
    <source>
        <dbReference type="ARBA" id="ARBA00001917"/>
    </source>
</evidence>
<dbReference type="SUPFAM" id="SSF51395">
    <property type="entry name" value="FMN-linked oxidoreductases"/>
    <property type="match status" value="1"/>
</dbReference>
<sequence>MALSNNGRIPGLTFLNLRAMSRNSPSHRPCCLCRQLVVQRSSFLSKSNLRFNSSSTSSVSASIAEAVKVASEKANPPTRKLKRYFLGTSIILLIWGGYLYATDTRASAHRWFVPRLIRWYYPDAEDAHHAGVHWLKVLYDLGLHPRERGNPDGDGKLVTKVFGYTLCNPIGISGGLDKDAEIPSALFELGPAIVEVGGTTPLPQEGNPRSRVFRIVSQDALINRYGLNSKGADHMAAVLKQRVRDFAYAHGFGSGESAEERVLNGEAGVPAGSLTDGKLLAVQVAKNKVTPETDIEVVKKDYIYCVNRLGKYADIIVVNVSSPNTPGLRTLQESGPLTSLLKGVVEAAKQTDRNTKPYVMVKVSPDEDTDEQISGICDAVWASGVDGVIVGNTTKTRPESLPKGYKLSTREQETLGETGGFSGPHLFDKTVSLVSRYRKLLEKKMLSEDTTESAPSLETGTVTVTAPVKSHLAPKVIFASGGITNGEQAAKALGAGANVAMLYTGLVYGGSGTITRMKEEMRELKDKAEK</sequence>
<dbReference type="VEuPathDB" id="FungiDB:PADG_01359"/>
<keyword evidence="3" id="KW-0285">Flavoprotein</keyword>
<evidence type="ECO:0000256" key="5">
    <source>
        <dbReference type="ARBA" id="ARBA00023002"/>
    </source>
</evidence>
<name>A0A1D2J6V9_PARBR</name>
<evidence type="ECO:0000256" key="2">
    <source>
        <dbReference type="ARBA" id="ARBA00004725"/>
    </source>
</evidence>
<evidence type="ECO:0000313" key="9">
    <source>
        <dbReference type="EMBL" id="ODH14102.1"/>
    </source>
</evidence>
<evidence type="ECO:0000256" key="7">
    <source>
        <dbReference type="SAM" id="Phobius"/>
    </source>
</evidence>
<keyword evidence="4" id="KW-0288">FMN</keyword>
<dbReference type="InterPro" id="IPR005720">
    <property type="entry name" value="Dihydroorotate_DH_cat"/>
</dbReference>
<feature type="domain" description="Dihydroorotate dehydrogenase catalytic" evidence="8">
    <location>
        <begin position="157"/>
        <end position="443"/>
    </location>
</feature>
<dbReference type="Pfam" id="PF01180">
    <property type="entry name" value="DHO_dh"/>
    <property type="match status" value="1"/>
</dbReference>
<gene>
    <name evidence="9" type="ORF">ACO22_06689</name>
</gene>
<keyword evidence="6 7" id="KW-0472">Membrane</keyword>
<comment type="cofactor">
    <cofactor evidence="1">
        <name>FMN</name>
        <dbReference type="ChEBI" id="CHEBI:58210"/>
    </cofactor>
</comment>
<dbReference type="PANTHER" id="PTHR48109">
    <property type="entry name" value="DIHYDROOROTATE DEHYDROGENASE (QUINONE), MITOCHONDRIAL-RELATED"/>
    <property type="match status" value="1"/>
</dbReference>
<dbReference type="PANTHER" id="PTHR48109:SF4">
    <property type="entry name" value="DIHYDROOROTATE DEHYDROGENASE (QUINONE), MITOCHONDRIAL"/>
    <property type="match status" value="1"/>
</dbReference>
<evidence type="ECO:0000313" key="10">
    <source>
        <dbReference type="Proteomes" id="UP000242814"/>
    </source>
</evidence>
<proteinExistence type="predicted"/>
<dbReference type="InterPro" id="IPR050074">
    <property type="entry name" value="DHO_dehydrogenase"/>
</dbReference>
<keyword evidence="5" id="KW-0560">Oxidoreductase</keyword>
<comment type="pathway">
    <text evidence="2">Pyrimidine metabolism; UMP biosynthesis via de novo pathway.</text>
</comment>
<dbReference type="CDD" id="cd04738">
    <property type="entry name" value="DHOD_2_like"/>
    <property type="match status" value="1"/>
</dbReference>
<dbReference type="GO" id="GO:0005743">
    <property type="term" value="C:mitochondrial inner membrane"/>
    <property type="evidence" value="ECO:0007669"/>
    <property type="project" value="TreeGrafter"/>
</dbReference>
<dbReference type="FunFam" id="3.20.20.70:FF:000242">
    <property type="entry name" value="Dihydroorotate reductase PyrE"/>
    <property type="match status" value="1"/>
</dbReference>
<reference evidence="9 10" key="1">
    <citation type="submission" date="2016-06" db="EMBL/GenBank/DDBJ databases">
        <authorList>
            <person name="Kjaerup R.B."/>
            <person name="Dalgaard T.S."/>
            <person name="Juul-Madsen H.R."/>
        </authorList>
    </citation>
    <scope>NUCLEOTIDE SEQUENCE [LARGE SCALE GENOMIC DNA]</scope>
    <source>
        <strain evidence="9 10">Pb300</strain>
    </source>
</reference>
<dbReference type="GO" id="GO:0009220">
    <property type="term" value="P:pyrimidine ribonucleotide biosynthetic process"/>
    <property type="evidence" value="ECO:0007669"/>
    <property type="project" value="TreeGrafter"/>
</dbReference>
<dbReference type="VEuPathDB" id="FungiDB:PABG_02851"/>
<protein>
    <recommendedName>
        <fullName evidence="8">Dihydroorotate dehydrogenase catalytic domain-containing protein</fullName>
    </recommendedName>
</protein>
<dbReference type="Proteomes" id="UP000242814">
    <property type="component" value="Unassembled WGS sequence"/>
</dbReference>
<feature type="transmembrane region" description="Helical" evidence="7">
    <location>
        <begin position="84"/>
        <end position="101"/>
    </location>
</feature>